<proteinExistence type="predicted"/>
<protein>
    <submittedName>
        <fullName evidence="1">Uncharacterized protein</fullName>
    </submittedName>
</protein>
<organism evidence="1 2">
    <name type="scientific">Paramecium sonneborni</name>
    <dbReference type="NCBI Taxonomy" id="65129"/>
    <lineage>
        <taxon>Eukaryota</taxon>
        <taxon>Sar</taxon>
        <taxon>Alveolata</taxon>
        <taxon>Ciliophora</taxon>
        <taxon>Intramacronucleata</taxon>
        <taxon>Oligohymenophorea</taxon>
        <taxon>Peniculida</taxon>
        <taxon>Parameciidae</taxon>
        <taxon>Paramecium</taxon>
    </lineage>
</organism>
<evidence type="ECO:0000313" key="1">
    <source>
        <dbReference type="EMBL" id="CAD8089087.1"/>
    </source>
</evidence>
<dbReference type="OrthoDB" id="287261at2759"/>
<comment type="caution">
    <text evidence="1">The sequence shown here is derived from an EMBL/GenBank/DDBJ whole genome shotgun (WGS) entry which is preliminary data.</text>
</comment>
<evidence type="ECO:0000313" key="2">
    <source>
        <dbReference type="Proteomes" id="UP000692954"/>
    </source>
</evidence>
<accession>A0A8S1N7D6</accession>
<gene>
    <name evidence="1" type="ORF">PSON_ATCC_30995.1.T0530258</name>
</gene>
<dbReference type="AlphaFoldDB" id="A0A8S1N7D6"/>
<dbReference type="EMBL" id="CAJJDN010000053">
    <property type="protein sequence ID" value="CAD8089087.1"/>
    <property type="molecule type" value="Genomic_DNA"/>
</dbReference>
<name>A0A8S1N7D6_9CILI</name>
<dbReference type="Proteomes" id="UP000692954">
    <property type="component" value="Unassembled WGS sequence"/>
</dbReference>
<sequence>MQIDQLQRFTQIQGEETETQKGKQVSLIVFPKKFINPCNTYRMKGDFHLFADARYIRQHQMLKIGFSCQNPYKKISEIIVDQSTGTIKLCYTQLDFSETPWEYVTKRLQSFGDIQMKELSEYIKKYYEQLNSGLKLEKNDIIPKENYRSFGTYQYRYLKSLDQFFISALIYEIKLVEDLGYQVQYFIESCIKIGIPEISLQPGCTNMNYYKNVMEFAKPLTKPKEKQDFYLYSSLYPEGLKCNVSFSVIKDHSEAEVDTLINFNFYLNYQPSLSNNQALMLNKKLKSQNCISQYYELRDHHYSRCGYKKTKLNREV</sequence>
<keyword evidence="2" id="KW-1185">Reference proteome</keyword>
<reference evidence="1" key="1">
    <citation type="submission" date="2021-01" db="EMBL/GenBank/DDBJ databases">
        <authorList>
            <consortium name="Genoscope - CEA"/>
            <person name="William W."/>
        </authorList>
    </citation>
    <scope>NUCLEOTIDE SEQUENCE</scope>
</reference>